<dbReference type="GO" id="GO:0004497">
    <property type="term" value="F:monooxygenase activity"/>
    <property type="evidence" value="ECO:0007669"/>
    <property type="project" value="UniProtKB-KW"/>
</dbReference>
<dbReference type="AlphaFoldDB" id="A0A9X4AYY8"/>
<evidence type="ECO:0000313" key="2">
    <source>
        <dbReference type="EMBL" id="MDC3989286.1"/>
    </source>
</evidence>
<protein>
    <submittedName>
        <fullName evidence="2">Antibiotic biosynthesis monooxygenase</fullName>
    </submittedName>
</protein>
<evidence type="ECO:0000313" key="3">
    <source>
        <dbReference type="Proteomes" id="UP001151081"/>
    </source>
</evidence>
<dbReference type="Gene3D" id="3.30.70.100">
    <property type="match status" value="1"/>
</dbReference>
<organism evidence="2 3">
    <name type="scientific">Polyangium jinanense</name>
    <dbReference type="NCBI Taxonomy" id="2829994"/>
    <lineage>
        <taxon>Bacteria</taxon>
        <taxon>Pseudomonadati</taxon>
        <taxon>Myxococcota</taxon>
        <taxon>Polyangia</taxon>
        <taxon>Polyangiales</taxon>
        <taxon>Polyangiaceae</taxon>
        <taxon>Polyangium</taxon>
    </lineage>
</organism>
<dbReference type="Pfam" id="PF03992">
    <property type="entry name" value="ABM"/>
    <property type="match status" value="1"/>
</dbReference>
<dbReference type="RefSeq" id="WP_272428342.1">
    <property type="nucleotide sequence ID" value="NZ_JAGTJJ010000103.1"/>
</dbReference>
<comment type="caution">
    <text evidence="2">The sequence shown here is derived from an EMBL/GenBank/DDBJ whole genome shotgun (WGS) entry which is preliminary data.</text>
</comment>
<dbReference type="EMBL" id="JAGTJJ010000103">
    <property type="protein sequence ID" value="MDC3989286.1"/>
    <property type="molecule type" value="Genomic_DNA"/>
</dbReference>
<dbReference type="InterPro" id="IPR011008">
    <property type="entry name" value="Dimeric_a/b-barrel"/>
</dbReference>
<feature type="domain" description="ABM" evidence="1">
    <location>
        <begin position="104"/>
        <end position="179"/>
    </location>
</feature>
<keyword evidence="3" id="KW-1185">Reference proteome</keyword>
<dbReference type="SUPFAM" id="SSF54909">
    <property type="entry name" value="Dimeric alpha+beta barrel"/>
    <property type="match status" value="1"/>
</dbReference>
<name>A0A9X4AYY8_9BACT</name>
<sequence>MIARIDIVETDDVAGLQRSWTAAARELVARRGFLNARLHVVYKRINAFGYDLVSIVRWNDINAYYEAQASGQRLPLAANRGVALYGLVERSEFVEQPARASHLVITNAYRILQPKAAEIARMWGATRDLMAKRDGFISAELFESYHPENDTYYFVSRAEWEDEDAFSRQLEGKDYRQLVAPFEGMFQICFSRVAEEITKTG</sequence>
<keyword evidence="2" id="KW-0560">Oxidoreductase</keyword>
<keyword evidence="2" id="KW-0503">Monooxygenase</keyword>
<dbReference type="Proteomes" id="UP001151081">
    <property type="component" value="Unassembled WGS sequence"/>
</dbReference>
<evidence type="ECO:0000259" key="1">
    <source>
        <dbReference type="Pfam" id="PF03992"/>
    </source>
</evidence>
<reference evidence="2 3" key="1">
    <citation type="submission" date="2021-04" db="EMBL/GenBank/DDBJ databases">
        <title>Genome analysis of Polyangium sp.</title>
        <authorList>
            <person name="Li Y."/>
            <person name="Wang J."/>
        </authorList>
    </citation>
    <scope>NUCLEOTIDE SEQUENCE [LARGE SCALE GENOMIC DNA]</scope>
    <source>
        <strain evidence="2 3">SDU14</strain>
    </source>
</reference>
<proteinExistence type="predicted"/>
<accession>A0A9X4AYY8</accession>
<gene>
    <name evidence="2" type="ORF">KEG57_52975</name>
</gene>
<dbReference type="InterPro" id="IPR007138">
    <property type="entry name" value="ABM_dom"/>
</dbReference>